<reference evidence="1" key="2">
    <citation type="journal article" date="2015" name="Fish Shellfish Immunol.">
        <title>Early steps in the European eel (Anguilla anguilla)-Vibrio vulnificus interaction in the gills: Role of the RtxA13 toxin.</title>
        <authorList>
            <person name="Callol A."/>
            <person name="Pajuelo D."/>
            <person name="Ebbesson L."/>
            <person name="Teles M."/>
            <person name="MacKenzie S."/>
            <person name="Amaro C."/>
        </authorList>
    </citation>
    <scope>NUCLEOTIDE SEQUENCE</scope>
</reference>
<accession>A0A0E9P800</accession>
<reference evidence="1" key="1">
    <citation type="submission" date="2014-11" db="EMBL/GenBank/DDBJ databases">
        <authorList>
            <person name="Amaro Gonzalez C."/>
        </authorList>
    </citation>
    <scope>NUCLEOTIDE SEQUENCE</scope>
</reference>
<name>A0A0E9P800_ANGAN</name>
<organism evidence="1">
    <name type="scientific">Anguilla anguilla</name>
    <name type="common">European freshwater eel</name>
    <name type="synonym">Muraena anguilla</name>
    <dbReference type="NCBI Taxonomy" id="7936"/>
    <lineage>
        <taxon>Eukaryota</taxon>
        <taxon>Metazoa</taxon>
        <taxon>Chordata</taxon>
        <taxon>Craniata</taxon>
        <taxon>Vertebrata</taxon>
        <taxon>Euteleostomi</taxon>
        <taxon>Actinopterygii</taxon>
        <taxon>Neopterygii</taxon>
        <taxon>Teleostei</taxon>
        <taxon>Anguilliformes</taxon>
        <taxon>Anguillidae</taxon>
        <taxon>Anguilla</taxon>
    </lineage>
</organism>
<sequence>MGFSSLPSISFSWVISKFGPEGIIQESAIVIVGGRTRLIYCEVFFHFTQVVA</sequence>
<protein>
    <submittedName>
        <fullName evidence="1">Uncharacterized protein</fullName>
    </submittedName>
</protein>
<dbReference type="EMBL" id="GBXM01107836">
    <property type="protein sequence ID" value="JAH00741.1"/>
    <property type="molecule type" value="Transcribed_RNA"/>
</dbReference>
<dbReference type="AlphaFoldDB" id="A0A0E9P800"/>
<proteinExistence type="predicted"/>
<evidence type="ECO:0000313" key="1">
    <source>
        <dbReference type="EMBL" id="JAH00741.1"/>
    </source>
</evidence>